<sequence length="199" mass="22653">MVFNSIQHAFKGHQLSDEYLLKRSEISTVNKYLSPLLESYFGEKVTVFIQWGDTFSVDCKDVNLDYKLDLCVIADPVEAVTGVFASAKDSACGKYYRDKLKSILVKPSHQFRVPILQVTGQNISLYVFSSIDKQIYSVLNVMDIKHPRNYRKIRDGGIDKILTLFDHVDSFIARMEEEIKGYSRDTVPALFKSVHGSAK</sequence>
<reference evidence="1 2" key="1">
    <citation type="submission" date="2024-04" db="EMBL/GenBank/DDBJ databases">
        <title>genome sequences of Mucor flavus KT1a and Helicostylum pulchrum KT1b strains isolation_sourced from the surface of a dry-aged beef.</title>
        <authorList>
            <person name="Toyotome T."/>
            <person name="Hosono M."/>
            <person name="Torimaru M."/>
            <person name="Fukuda K."/>
            <person name="Mikami N."/>
        </authorList>
    </citation>
    <scope>NUCLEOTIDE SEQUENCE [LARGE SCALE GENOMIC DNA]</scope>
    <source>
        <strain evidence="1 2">KT1b</strain>
    </source>
</reference>
<organism evidence="1 2">
    <name type="scientific">Helicostylum pulchrum</name>
    <dbReference type="NCBI Taxonomy" id="562976"/>
    <lineage>
        <taxon>Eukaryota</taxon>
        <taxon>Fungi</taxon>
        <taxon>Fungi incertae sedis</taxon>
        <taxon>Mucoromycota</taxon>
        <taxon>Mucoromycotina</taxon>
        <taxon>Mucoromycetes</taxon>
        <taxon>Mucorales</taxon>
        <taxon>Mucorineae</taxon>
        <taxon>Mucoraceae</taxon>
        <taxon>Helicostylum</taxon>
    </lineage>
</organism>
<dbReference type="EMBL" id="BAABUJ010000006">
    <property type="protein sequence ID" value="GAA5796334.1"/>
    <property type="molecule type" value="Genomic_DNA"/>
</dbReference>
<evidence type="ECO:0000313" key="1">
    <source>
        <dbReference type="EMBL" id="GAA5796334.1"/>
    </source>
</evidence>
<proteinExistence type="predicted"/>
<comment type="caution">
    <text evidence="1">The sequence shown here is derived from an EMBL/GenBank/DDBJ whole genome shotgun (WGS) entry which is preliminary data.</text>
</comment>
<evidence type="ECO:0000313" key="2">
    <source>
        <dbReference type="Proteomes" id="UP001476247"/>
    </source>
</evidence>
<dbReference type="Proteomes" id="UP001476247">
    <property type="component" value="Unassembled WGS sequence"/>
</dbReference>
<keyword evidence="2" id="KW-1185">Reference proteome</keyword>
<protein>
    <submittedName>
        <fullName evidence="1">Uncharacterized protein</fullName>
    </submittedName>
</protein>
<name>A0ABP9XNH6_9FUNG</name>
<gene>
    <name evidence="1" type="ORF">HPULCUR_001704</name>
</gene>
<accession>A0ABP9XNH6</accession>